<keyword evidence="8" id="KW-0592">Phosphate transport</keyword>
<evidence type="ECO:0000256" key="1">
    <source>
        <dbReference type="ARBA" id="ARBA00000085"/>
    </source>
</evidence>
<feature type="domain" description="PAS" evidence="19">
    <location>
        <begin position="90"/>
        <end position="141"/>
    </location>
</feature>
<evidence type="ECO:0000256" key="17">
    <source>
        <dbReference type="ARBA" id="ARBA00025207"/>
    </source>
</evidence>
<name>A0ABV9NKQ8_9GAMM</name>
<evidence type="ECO:0000256" key="4">
    <source>
        <dbReference type="ARBA" id="ARBA00019665"/>
    </source>
</evidence>
<dbReference type="PROSITE" id="PS51318">
    <property type="entry name" value="TAT"/>
    <property type="match status" value="1"/>
</dbReference>
<evidence type="ECO:0000313" key="21">
    <source>
        <dbReference type="Proteomes" id="UP001595892"/>
    </source>
</evidence>
<evidence type="ECO:0000256" key="6">
    <source>
        <dbReference type="ARBA" id="ARBA00022475"/>
    </source>
</evidence>
<dbReference type="Pfam" id="PF11808">
    <property type="entry name" value="PhoR"/>
    <property type="match status" value="1"/>
</dbReference>
<keyword evidence="9 20" id="KW-0808">Transferase</keyword>
<dbReference type="Gene3D" id="3.30.565.10">
    <property type="entry name" value="Histidine kinase-like ATPase, C-terminal domain"/>
    <property type="match status" value="1"/>
</dbReference>
<evidence type="ECO:0000256" key="9">
    <source>
        <dbReference type="ARBA" id="ARBA00022679"/>
    </source>
</evidence>
<dbReference type="Pfam" id="PF13188">
    <property type="entry name" value="PAS_8"/>
    <property type="match status" value="1"/>
</dbReference>
<dbReference type="NCBIfam" id="TIGR02966">
    <property type="entry name" value="phoR_proteo"/>
    <property type="match status" value="1"/>
</dbReference>
<dbReference type="InterPro" id="IPR005467">
    <property type="entry name" value="His_kinase_dom"/>
</dbReference>
<dbReference type="SUPFAM" id="SSF47384">
    <property type="entry name" value="Homodimeric domain of signal transducing histidine kinase"/>
    <property type="match status" value="1"/>
</dbReference>
<evidence type="ECO:0000256" key="13">
    <source>
        <dbReference type="ARBA" id="ARBA00022840"/>
    </source>
</evidence>
<keyword evidence="11" id="KW-0547">Nucleotide-binding</keyword>
<dbReference type="InterPro" id="IPR036097">
    <property type="entry name" value="HisK_dim/P_sf"/>
</dbReference>
<evidence type="ECO:0000256" key="7">
    <source>
        <dbReference type="ARBA" id="ARBA00022553"/>
    </source>
</evidence>
<keyword evidence="21" id="KW-1185">Reference proteome</keyword>
<dbReference type="PANTHER" id="PTHR45453">
    <property type="entry name" value="PHOSPHATE REGULON SENSOR PROTEIN PHOR"/>
    <property type="match status" value="1"/>
</dbReference>
<dbReference type="InterPro" id="IPR003594">
    <property type="entry name" value="HATPase_dom"/>
</dbReference>
<dbReference type="PROSITE" id="PS50109">
    <property type="entry name" value="HIS_KIN"/>
    <property type="match status" value="1"/>
</dbReference>
<sequence>MKRRARYRRREALRLLLVYGAALLVGFAAGHPWAAVALASIGLLARHYVRLGRVLSDVGSRRTLVSPRRAGAWDALERLLVRRQKELRTRRRRLVELLRTYQRAASALPDAILILDRTDRIVWFNRAAARMFGLNAAQHTGARLQDAISSRHLANWLEAPVREPLVEIPSPCEQGHTLSLQPISYNEDQWLLVARDVSILMHLQQVRRDFVANVSHELRTPLTVIHGYLDMIEPEEHPELAGIIDEMRKQSHRMTHLVEDLLTLSRLEAQDTIDEEAIAMPPLLETLRREAEALSQGRHAISVTDLAGVDLKGSTKELHSAFSNLIGNAVRYTPAGGRVDVYFEREGTGAVFRVADTGHGIPAQHLARITERFYRVSTSRSRDSGGTGLGLSIVKHVLNLHQARLEVKSDIGQGCVFSCHFGGERVLAREAQPQAQARVH</sequence>
<dbReference type="InterPro" id="IPR021766">
    <property type="entry name" value="PhoR_N"/>
</dbReference>
<evidence type="ECO:0000256" key="3">
    <source>
        <dbReference type="ARBA" id="ARBA00012438"/>
    </source>
</evidence>
<gene>
    <name evidence="20" type="primary">phoR</name>
    <name evidence="20" type="ORF">ACFO3Q_10670</name>
</gene>
<dbReference type="SMART" id="SM00388">
    <property type="entry name" value="HisKA"/>
    <property type="match status" value="1"/>
</dbReference>
<keyword evidence="7" id="KW-0597">Phosphoprotein</keyword>
<proteinExistence type="predicted"/>
<dbReference type="CDD" id="cd00082">
    <property type="entry name" value="HisKA"/>
    <property type="match status" value="1"/>
</dbReference>
<protein>
    <recommendedName>
        <fullName evidence="4">Phosphate regulon sensor protein PhoR</fullName>
        <ecNumber evidence="3">2.7.13.3</ecNumber>
    </recommendedName>
</protein>
<keyword evidence="16" id="KW-0472">Membrane</keyword>
<dbReference type="Gene3D" id="1.10.287.130">
    <property type="match status" value="1"/>
</dbReference>
<dbReference type="PROSITE" id="PS50112">
    <property type="entry name" value="PAS"/>
    <property type="match status" value="1"/>
</dbReference>
<dbReference type="InterPro" id="IPR000014">
    <property type="entry name" value="PAS"/>
</dbReference>
<dbReference type="GO" id="GO:0004673">
    <property type="term" value="F:protein histidine kinase activity"/>
    <property type="evidence" value="ECO:0007669"/>
    <property type="project" value="UniProtKB-EC"/>
</dbReference>
<dbReference type="Pfam" id="PF02518">
    <property type="entry name" value="HATPase_c"/>
    <property type="match status" value="1"/>
</dbReference>
<dbReference type="Pfam" id="PF00512">
    <property type="entry name" value="HisKA"/>
    <property type="match status" value="1"/>
</dbReference>
<evidence type="ECO:0000256" key="12">
    <source>
        <dbReference type="ARBA" id="ARBA00022777"/>
    </source>
</evidence>
<evidence type="ECO:0000256" key="2">
    <source>
        <dbReference type="ARBA" id="ARBA00004236"/>
    </source>
</evidence>
<dbReference type="InterPro" id="IPR036890">
    <property type="entry name" value="HATPase_C_sf"/>
</dbReference>
<evidence type="ECO:0000256" key="11">
    <source>
        <dbReference type="ARBA" id="ARBA00022741"/>
    </source>
</evidence>
<dbReference type="SUPFAM" id="SSF55874">
    <property type="entry name" value="ATPase domain of HSP90 chaperone/DNA topoisomerase II/histidine kinase"/>
    <property type="match status" value="1"/>
</dbReference>
<reference evidence="21" key="1">
    <citation type="journal article" date="2019" name="Int. J. Syst. Evol. Microbiol.">
        <title>The Global Catalogue of Microorganisms (GCM) 10K type strain sequencing project: providing services to taxonomists for standard genome sequencing and annotation.</title>
        <authorList>
            <consortium name="The Broad Institute Genomics Platform"/>
            <consortium name="The Broad Institute Genome Sequencing Center for Infectious Disease"/>
            <person name="Wu L."/>
            <person name="Ma J."/>
        </authorList>
    </citation>
    <scope>NUCLEOTIDE SEQUENCE [LARGE SCALE GENOMIC DNA]</scope>
    <source>
        <strain evidence="21">CGMCC 1.13574</strain>
    </source>
</reference>
<dbReference type="EC" id="2.7.13.3" evidence="3"/>
<evidence type="ECO:0000256" key="10">
    <source>
        <dbReference type="ARBA" id="ARBA00022692"/>
    </source>
</evidence>
<dbReference type="EMBL" id="JBHSGG010000029">
    <property type="protein sequence ID" value="MFC4728631.1"/>
    <property type="molecule type" value="Genomic_DNA"/>
</dbReference>
<dbReference type="PRINTS" id="PR00344">
    <property type="entry name" value="BCTRLSENSOR"/>
</dbReference>
<evidence type="ECO:0000256" key="16">
    <source>
        <dbReference type="ARBA" id="ARBA00023136"/>
    </source>
</evidence>
<comment type="catalytic activity">
    <reaction evidence="1">
        <text>ATP + protein L-histidine = ADP + protein N-phospho-L-histidine.</text>
        <dbReference type="EC" id="2.7.13.3"/>
    </reaction>
</comment>
<evidence type="ECO:0000313" key="20">
    <source>
        <dbReference type="EMBL" id="MFC4728631.1"/>
    </source>
</evidence>
<evidence type="ECO:0000256" key="8">
    <source>
        <dbReference type="ARBA" id="ARBA00022592"/>
    </source>
</evidence>
<dbReference type="InterPro" id="IPR050351">
    <property type="entry name" value="BphY/WalK/GraS-like"/>
</dbReference>
<comment type="caution">
    <text evidence="20">The sequence shown here is derived from an EMBL/GenBank/DDBJ whole genome shotgun (WGS) entry which is preliminary data.</text>
</comment>
<dbReference type="InterPro" id="IPR003661">
    <property type="entry name" value="HisK_dim/P_dom"/>
</dbReference>
<keyword evidence="13" id="KW-0067">ATP-binding</keyword>
<keyword evidence="5" id="KW-0813">Transport</keyword>
<dbReference type="Gene3D" id="3.30.450.20">
    <property type="entry name" value="PAS domain"/>
    <property type="match status" value="1"/>
</dbReference>
<keyword evidence="10" id="KW-0812">Transmembrane</keyword>
<dbReference type="InterPro" id="IPR006311">
    <property type="entry name" value="TAT_signal"/>
</dbReference>
<dbReference type="RefSeq" id="WP_377004659.1">
    <property type="nucleotide sequence ID" value="NZ_JBHSGG010000029.1"/>
</dbReference>
<accession>A0ABV9NKQ8</accession>
<dbReference type="InterPro" id="IPR035965">
    <property type="entry name" value="PAS-like_dom_sf"/>
</dbReference>
<keyword evidence="15" id="KW-0902">Two-component regulatory system</keyword>
<dbReference type="InterPro" id="IPR004358">
    <property type="entry name" value="Sig_transdc_His_kin-like_C"/>
</dbReference>
<feature type="domain" description="Histidine kinase" evidence="18">
    <location>
        <begin position="213"/>
        <end position="425"/>
    </location>
</feature>
<dbReference type="InterPro" id="IPR014310">
    <property type="entry name" value="Sig_transdc_His_kinase_PhoR"/>
</dbReference>
<evidence type="ECO:0000259" key="19">
    <source>
        <dbReference type="PROSITE" id="PS50112"/>
    </source>
</evidence>
<keyword evidence="12 20" id="KW-0418">Kinase</keyword>
<organism evidence="20 21">
    <name type="scientific">Coralloluteibacterium thermophilum</name>
    <dbReference type="NCBI Taxonomy" id="2707049"/>
    <lineage>
        <taxon>Bacteria</taxon>
        <taxon>Pseudomonadati</taxon>
        <taxon>Pseudomonadota</taxon>
        <taxon>Gammaproteobacteria</taxon>
        <taxon>Lysobacterales</taxon>
        <taxon>Lysobacteraceae</taxon>
        <taxon>Coralloluteibacterium</taxon>
    </lineage>
</organism>
<keyword evidence="14" id="KW-1133">Transmembrane helix</keyword>
<evidence type="ECO:0000256" key="14">
    <source>
        <dbReference type="ARBA" id="ARBA00022989"/>
    </source>
</evidence>
<evidence type="ECO:0000256" key="15">
    <source>
        <dbReference type="ARBA" id="ARBA00023012"/>
    </source>
</evidence>
<dbReference type="SMART" id="SM00091">
    <property type="entry name" value="PAS"/>
    <property type="match status" value="1"/>
</dbReference>
<keyword evidence="6" id="KW-1003">Cell membrane</keyword>
<dbReference type="PANTHER" id="PTHR45453:SF1">
    <property type="entry name" value="PHOSPHATE REGULON SENSOR PROTEIN PHOR"/>
    <property type="match status" value="1"/>
</dbReference>
<dbReference type="CDD" id="cd00130">
    <property type="entry name" value="PAS"/>
    <property type="match status" value="1"/>
</dbReference>
<comment type="function">
    <text evidence="17">Member of the two-component regulatory system PhoR/PhoB involved in the phosphate regulon genes expression. PhoR may function as a membrane-associated protein kinase that phosphorylates PhoB in response to environmental signals.</text>
</comment>
<dbReference type="SUPFAM" id="SSF55785">
    <property type="entry name" value="PYP-like sensor domain (PAS domain)"/>
    <property type="match status" value="1"/>
</dbReference>
<dbReference type="SMART" id="SM00387">
    <property type="entry name" value="HATPase_c"/>
    <property type="match status" value="1"/>
</dbReference>
<evidence type="ECO:0000256" key="5">
    <source>
        <dbReference type="ARBA" id="ARBA00022448"/>
    </source>
</evidence>
<comment type="subcellular location">
    <subcellularLocation>
        <location evidence="2">Cell membrane</location>
    </subcellularLocation>
</comment>
<dbReference type="Proteomes" id="UP001595892">
    <property type="component" value="Unassembled WGS sequence"/>
</dbReference>
<evidence type="ECO:0000259" key="18">
    <source>
        <dbReference type="PROSITE" id="PS50109"/>
    </source>
</evidence>